<sequence>MAARKGPNIESNDVTPPVFILKPIRYPVQTNKNSRFIESATLIRPLFRSSTIVPTVRPPLNDDPPITVTTDAPLNATISEEKSVEHLKVPNDQQKLTRQSRRITHAIISSPQIQPAIISSRVSSTSSISIESNRRQKWLRLSLCCRRRRKTSPRQNVDIKPVENVQVDDCLRCSCDCKLKKKSTNHRLKEVAPGSATGTSNYIMGPNKPNF</sequence>
<reference evidence="1" key="1">
    <citation type="submission" date="2021-02" db="EMBL/GenBank/DDBJ databases">
        <authorList>
            <person name="Nowell W R."/>
        </authorList>
    </citation>
    <scope>NUCLEOTIDE SEQUENCE</scope>
</reference>
<proteinExistence type="predicted"/>
<evidence type="ECO:0000313" key="3">
    <source>
        <dbReference type="Proteomes" id="UP000663829"/>
    </source>
</evidence>
<evidence type="ECO:0000313" key="1">
    <source>
        <dbReference type="EMBL" id="CAF1158628.1"/>
    </source>
</evidence>
<dbReference type="AlphaFoldDB" id="A0A814T9Y9"/>
<name>A0A814T9Y9_9BILA</name>
<accession>A0A814T9Y9</accession>
<evidence type="ECO:0000313" key="2">
    <source>
        <dbReference type="EMBL" id="CAF3921956.1"/>
    </source>
</evidence>
<dbReference type="Proteomes" id="UP000663829">
    <property type="component" value="Unassembled WGS sequence"/>
</dbReference>
<keyword evidence="3" id="KW-1185">Reference proteome</keyword>
<dbReference type="EMBL" id="CAJOBC010007121">
    <property type="protein sequence ID" value="CAF3921956.1"/>
    <property type="molecule type" value="Genomic_DNA"/>
</dbReference>
<protein>
    <submittedName>
        <fullName evidence="1">Uncharacterized protein</fullName>
    </submittedName>
</protein>
<gene>
    <name evidence="1" type="ORF">GPM918_LOCUS21558</name>
    <name evidence="2" type="ORF">SRO942_LOCUS21552</name>
</gene>
<comment type="caution">
    <text evidence="1">The sequence shown here is derived from an EMBL/GenBank/DDBJ whole genome shotgun (WGS) entry which is preliminary data.</text>
</comment>
<organism evidence="1 3">
    <name type="scientific">Didymodactylos carnosus</name>
    <dbReference type="NCBI Taxonomy" id="1234261"/>
    <lineage>
        <taxon>Eukaryota</taxon>
        <taxon>Metazoa</taxon>
        <taxon>Spiralia</taxon>
        <taxon>Gnathifera</taxon>
        <taxon>Rotifera</taxon>
        <taxon>Eurotatoria</taxon>
        <taxon>Bdelloidea</taxon>
        <taxon>Philodinida</taxon>
        <taxon>Philodinidae</taxon>
        <taxon>Didymodactylos</taxon>
    </lineage>
</organism>
<dbReference type="EMBL" id="CAJNOQ010007123">
    <property type="protein sequence ID" value="CAF1158628.1"/>
    <property type="molecule type" value="Genomic_DNA"/>
</dbReference>
<dbReference type="Proteomes" id="UP000681722">
    <property type="component" value="Unassembled WGS sequence"/>
</dbReference>